<organism evidence="3 4">
    <name type="scientific">Aquibacillus salsiterrae</name>
    <dbReference type="NCBI Taxonomy" id="2950439"/>
    <lineage>
        <taxon>Bacteria</taxon>
        <taxon>Bacillati</taxon>
        <taxon>Bacillota</taxon>
        <taxon>Bacilli</taxon>
        <taxon>Bacillales</taxon>
        <taxon>Bacillaceae</taxon>
        <taxon>Aquibacillus</taxon>
    </lineage>
</organism>
<feature type="region of interest" description="Disordered" evidence="1">
    <location>
        <begin position="232"/>
        <end position="255"/>
    </location>
</feature>
<dbReference type="InterPro" id="IPR014256">
    <property type="entry name" value="Spore_VI_D"/>
</dbReference>
<dbReference type="Proteomes" id="UP001145069">
    <property type="component" value="Unassembled WGS sequence"/>
</dbReference>
<feature type="compositionally biased region" description="Basic and acidic residues" evidence="1">
    <location>
        <begin position="150"/>
        <end position="164"/>
    </location>
</feature>
<protein>
    <submittedName>
        <fullName evidence="3">Stage VI sporulation protein D</fullName>
    </submittedName>
</protein>
<dbReference type="Gene3D" id="3.10.350.10">
    <property type="entry name" value="LysM domain"/>
    <property type="match status" value="1"/>
</dbReference>
<accession>A0A9X3WEP8</accession>
<dbReference type="InterPro" id="IPR018392">
    <property type="entry name" value="LysM"/>
</dbReference>
<dbReference type="Pfam" id="PF20918">
    <property type="entry name" value="SPOCS_spoVID-N"/>
    <property type="match status" value="1"/>
</dbReference>
<comment type="caution">
    <text evidence="3">The sequence shown here is derived from an EMBL/GenBank/DDBJ whole genome shotgun (WGS) entry which is preliminary data.</text>
</comment>
<dbReference type="PROSITE" id="PS51782">
    <property type="entry name" value="LYSM"/>
    <property type="match status" value="1"/>
</dbReference>
<feature type="compositionally biased region" description="Basic and acidic residues" evidence="1">
    <location>
        <begin position="232"/>
        <end position="252"/>
    </location>
</feature>
<name>A0A9X3WEP8_9BACI</name>
<dbReference type="EMBL" id="JAMQKC010000001">
    <property type="protein sequence ID" value="MDC3415681.1"/>
    <property type="molecule type" value="Genomic_DNA"/>
</dbReference>
<feature type="region of interest" description="Disordered" evidence="1">
    <location>
        <begin position="150"/>
        <end position="188"/>
    </location>
</feature>
<feature type="compositionally biased region" description="Acidic residues" evidence="1">
    <location>
        <begin position="166"/>
        <end position="180"/>
    </location>
</feature>
<dbReference type="AlphaFoldDB" id="A0A9X3WEP8"/>
<dbReference type="CDD" id="cd00118">
    <property type="entry name" value="LysM"/>
    <property type="match status" value="1"/>
</dbReference>
<evidence type="ECO:0000313" key="3">
    <source>
        <dbReference type="EMBL" id="MDC3415681.1"/>
    </source>
</evidence>
<dbReference type="NCBIfam" id="TIGR02907">
    <property type="entry name" value="spore_VI_D"/>
    <property type="match status" value="1"/>
</dbReference>
<evidence type="ECO:0000256" key="1">
    <source>
        <dbReference type="SAM" id="MobiDB-lite"/>
    </source>
</evidence>
<gene>
    <name evidence="3" type="primary">spoVID</name>
    <name evidence="3" type="ORF">NC799_01990</name>
</gene>
<dbReference type="SMART" id="SM00257">
    <property type="entry name" value="LysM"/>
    <property type="match status" value="1"/>
</dbReference>
<feature type="domain" description="LysM" evidence="2">
    <location>
        <begin position="341"/>
        <end position="384"/>
    </location>
</feature>
<proteinExistence type="predicted"/>
<dbReference type="SUPFAM" id="SSF54106">
    <property type="entry name" value="LysM domain"/>
    <property type="match status" value="1"/>
</dbReference>
<sequence length="388" mass="44668">MLTNGDGVFTFDLKESLWFKKGQEVKEIMGVSLEPEISIQEFEDFVSIRGVIELKGEYFQVDSDNDVEEEVLSLRNHPSQRFVDRVESYEGGVNEFYHQFPVEVSIPKYRVNSLDDVMVGIETFDYELPEKSQLQLQATIAIHGVSDIRETETETGEVEQRSEQPAEPEMETELEPELIEEPPMPPEEEKILEEEKLPVEEKSLVEETFEFDVKEKVEDEKGNINKAIVEEVSEKKGGKKEQAKEKASEKDRWKNKKSQTLAEFFGSHEKAKEEPAVEVEEEIIEESSEFESSIINFAANTKEEEDDLFESSREASGEKETSYLLNIFANQEEEERYSSLKMCIVQESDTLEAIAEKYKLSTYQLSQTNKLTDDELSEGQILYIPIKD</sequence>
<evidence type="ECO:0000259" key="2">
    <source>
        <dbReference type="PROSITE" id="PS51782"/>
    </source>
</evidence>
<dbReference type="InterPro" id="IPR036779">
    <property type="entry name" value="LysM_dom_sf"/>
</dbReference>
<dbReference type="InterPro" id="IPR048862">
    <property type="entry name" value="SPOCS_spoVID_N"/>
</dbReference>
<keyword evidence="4" id="KW-1185">Reference proteome</keyword>
<dbReference type="Pfam" id="PF01476">
    <property type="entry name" value="LysM"/>
    <property type="match status" value="1"/>
</dbReference>
<evidence type="ECO:0000313" key="4">
    <source>
        <dbReference type="Proteomes" id="UP001145069"/>
    </source>
</evidence>
<reference evidence="3" key="1">
    <citation type="submission" date="2022-06" db="EMBL/GenBank/DDBJ databases">
        <title>Aquibacillus sp. a new bacterium isolated from soil saline samples.</title>
        <authorList>
            <person name="Galisteo C."/>
            <person name="De La Haba R."/>
            <person name="Sanchez-Porro C."/>
            <person name="Ventosa A."/>
        </authorList>
    </citation>
    <scope>NUCLEOTIDE SEQUENCE</scope>
    <source>
        <strain evidence="3">3ASR75-54</strain>
    </source>
</reference>